<protein>
    <submittedName>
        <fullName evidence="4">ATP-binding cassette domain-containing protein</fullName>
    </submittedName>
</protein>
<dbReference type="Pfam" id="PF00005">
    <property type="entry name" value="ABC_tran"/>
    <property type="match status" value="2"/>
</dbReference>
<keyword evidence="1" id="KW-0547">Nucleotide-binding</keyword>
<dbReference type="SUPFAM" id="SSF52540">
    <property type="entry name" value="P-loop containing nucleoside triphosphate hydrolases"/>
    <property type="match status" value="2"/>
</dbReference>
<accession>A0ABS4D8Z1</accession>
<evidence type="ECO:0000256" key="2">
    <source>
        <dbReference type="ARBA" id="ARBA00022840"/>
    </source>
</evidence>
<keyword evidence="5" id="KW-1185">Reference proteome</keyword>
<evidence type="ECO:0000259" key="3">
    <source>
        <dbReference type="PROSITE" id="PS50893"/>
    </source>
</evidence>
<comment type="caution">
    <text evidence="4">The sequence shown here is derived from an EMBL/GenBank/DDBJ whole genome shotgun (WGS) entry which is preliminary data.</text>
</comment>
<sequence length="520" mass="55274">MEIAVTNLTKTFGSLRANDRLSLRFASGKIHGVLGENGAGKSTLMKLVSGFLQPDAGQLEFDGQPVRLRGPGDALGAGVGMVHQDPLDVPGFTALENLLCAAPRRAFPSRAMARTTLTTMAQRLGFTLAPDTPVGAMTVGQRQQLEIVRLLACGARTLILDEPTTGITAAQAQALFEALRQLAADGNTVLFVSHKLDEVAALCDTVSVLRTGQLVGEQLPMPQPQQRLLELMFGERIVQTSGQALLLAGVTVNEPPGVPVVHPGQDERSSEASPTTPLVWQLEQVTAREGMVRLRNVDLRIPQGRVIGLAGLDGSGQQLLLRLLAGRLHPDSGRILVNGVDMTRARTRTYREAGIEYLPADRMRDGIVGALSLTDHFALLQPAGITVDRQVAVQAARDAIAAYEIKATPITPLIALSGGNQQRAMLALVPDACRGLACEQPTRGLDVASAQGIWQRLQARCATGCSVVFASADLDELMAYSDEILVFFAGEMSALLPRATLTGARLAELIGGVGFERSAP</sequence>
<evidence type="ECO:0000256" key="1">
    <source>
        <dbReference type="ARBA" id="ARBA00022741"/>
    </source>
</evidence>
<dbReference type="InterPro" id="IPR003439">
    <property type="entry name" value="ABC_transporter-like_ATP-bd"/>
</dbReference>
<organism evidence="4 5">
    <name type="scientific">Candidatus Chloroploca mongolica</name>
    <dbReference type="NCBI Taxonomy" id="2528176"/>
    <lineage>
        <taxon>Bacteria</taxon>
        <taxon>Bacillati</taxon>
        <taxon>Chloroflexota</taxon>
        <taxon>Chloroflexia</taxon>
        <taxon>Chloroflexales</taxon>
        <taxon>Chloroflexineae</taxon>
        <taxon>Oscillochloridaceae</taxon>
        <taxon>Candidatus Chloroploca</taxon>
    </lineage>
</organism>
<dbReference type="PROSITE" id="PS50893">
    <property type="entry name" value="ABC_TRANSPORTER_2"/>
    <property type="match status" value="2"/>
</dbReference>
<dbReference type="EMBL" id="SIJK02000013">
    <property type="protein sequence ID" value="MBP1465914.1"/>
    <property type="molecule type" value="Genomic_DNA"/>
</dbReference>
<proteinExistence type="predicted"/>
<dbReference type="PANTHER" id="PTHR43790">
    <property type="entry name" value="CARBOHYDRATE TRANSPORT ATP-BINDING PROTEIN MG119-RELATED"/>
    <property type="match status" value="1"/>
</dbReference>
<evidence type="ECO:0000313" key="4">
    <source>
        <dbReference type="EMBL" id="MBP1465914.1"/>
    </source>
</evidence>
<dbReference type="Proteomes" id="UP001193081">
    <property type="component" value="Unassembled WGS sequence"/>
</dbReference>
<keyword evidence="2 4" id="KW-0067">ATP-binding</keyword>
<dbReference type="InterPro" id="IPR050107">
    <property type="entry name" value="ABC_carbohydrate_import_ATPase"/>
</dbReference>
<dbReference type="InterPro" id="IPR027417">
    <property type="entry name" value="P-loop_NTPase"/>
</dbReference>
<dbReference type="RefSeq" id="WP_135477932.1">
    <property type="nucleotide sequence ID" value="NZ_SIJK02000013.1"/>
</dbReference>
<dbReference type="Gene3D" id="3.40.50.300">
    <property type="entry name" value="P-loop containing nucleotide triphosphate hydrolases"/>
    <property type="match status" value="2"/>
</dbReference>
<dbReference type="InterPro" id="IPR003593">
    <property type="entry name" value="AAA+_ATPase"/>
</dbReference>
<gene>
    <name evidence="4" type="ORF">EYB53_009380</name>
</gene>
<dbReference type="CDD" id="cd03216">
    <property type="entry name" value="ABC_Carb_Monos_I"/>
    <property type="match status" value="1"/>
</dbReference>
<dbReference type="GO" id="GO:0005524">
    <property type="term" value="F:ATP binding"/>
    <property type="evidence" value="ECO:0007669"/>
    <property type="project" value="UniProtKB-KW"/>
</dbReference>
<evidence type="ECO:0000313" key="5">
    <source>
        <dbReference type="Proteomes" id="UP001193081"/>
    </source>
</evidence>
<feature type="domain" description="ABC transporter" evidence="3">
    <location>
        <begin position="279"/>
        <end position="514"/>
    </location>
</feature>
<reference evidence="4 5" key="1">
    <citation type="submission" date="2021-03" db="EMBL/GenBank/DDBJ databases">
        <authorList>
            <person name="Grouzdev D.S."/>
        </authorList>
    </citation>
    <scope>NUCLEOTIDE SEQUENCE [LARGE SCALE GENOMIC DNA]</scope>
    <source>
        <strain evidence="4 5">M50-1</strain>
    </source>
</reference>
<dbReference type="SMART" id="SM00382">
    <property type="entry name" value="AAA"/>
    <property type="match status" value="2"/>
</dbReference>
<name>A0ABS4D8Z1_9CHLR</name>
<feature type="domain" description="ABC transporter" evidence="3">
    <location>
        <begin position="3"/>
        <end position="236"/>
    </location>
</feature>
<dbReference type="PANTHER" id="PTHR43790:SF4">
    <property type="entry name" value="GUANOSINE IMPORT ATP-BINDING PROTEIN NUPO"/>
    <property type="match status" value="1"/>
</dbReference>